<dbReference type="GO" id="GO:0003964">
    <property type="term" value="F:RNA-directed DNA polymerase activity"/>
    <property type="evidence" value="ECO:0007669"/>
    <property type="project" value="UniProtKB-KW"/>
</dbReference>
<feature type="domain" description="Integrase catalytic" evidence="9">
    <location>
        <begin position="692"/>
        <end position="851"/>
    </location>
</feature>
<dbReference type="AlphaFoldDB" id="A0A816N6N2"/>
<dbReference type="InterPro" id="IPR001584">
    <property type="entry name" value="Integrase_cat-core"/>
</dbReference>
<dbReference type="Gene3D" id="3.10.10.10">
    <property type="entry name" value="HIV Type 1 Reverse Transcriptase, subunit A, domain 1"/>
    <property type="match status" value="1"/>
</dbReference>
<dbReference type="InterPro" id="IPR036397">
    <property type="entry name" value="RNaseH_sf"/>
</dbReference>
<sequence length="970" mass="111900">MVNFGATNVTGERPVNNSTIVFDQFSNSFCDQTLNDLRKAIVENLIKNPKTFKGGKDDVKKWLEEIEHLLDVAHIQDSTRLDLISYSLRGDALEWFKNNRSSLSSWSVFVSELKKAFTSSFHEELAFKTLESYTQGENQSIRNFFNEHVINTIPHSPPACKPYPQPDKEQAMYKLMQEFLKAGLISESHSPYAAPAILVKKKDGSYRFVVDYKKLNLITIKDSSPLPNMEDTIRKLGQCYNYFSKLDLKSGFYQIPINNADKAKTAFVTPFGLYQFNVLPMGLKNSPPTFQKVMTDTLKSCRKFSLVYLDDIIVFSKSFDEHLYHLERVLLALQTKHLILNPPKCVFATNQIDYLGHTISQRHITPMKEKIEAILQIKEPRSLAQANKFIGALSWYRKFIPHFATIAAPIHAVTNLTKDKRHKFKWNYAQSKAFHDLKRMLITEPLFLHYPVEDVSLMLTTDASGIGIGGVLQQEVNGEVHNLYYHSQLMTPCERKYSAIEKEALAIYKCFARMRTFMLGRNIILRTDHCPLCHIMEKTVRNARVDRITHLIQEFNIDKVIHIKGRENCLPDFLSRYSNENNDDLFEIDYGLESKDNSNTLISIIPSSHAKRKMEVIYLPSSMVEVLVRACHDDPMSGAHFSLDRTYNKIKYYYWWPNMKSTIKQYIESCILCKQFNVSRHKKFGHLRPISPPEGPFLLIGIDFCGPLKRTPRENQYVLVITDYFTRHVTAIALPNCAAETTAQALFNEYFCKYGIPAVILSDQGSHFRNQLMDNIKHLIGYNHIYSTPYHPQTNGIVERFNATFIPQISKLQDTQNNNWDEYLQAVVFAYNTGIHKTTKYSPYELLYGHLPRLPITIRPAHFSFAKPNDYFEQLKKTLRIYHQAAKEHIVLQQGNSKNVYDNNRLNPQYKIGDKVLTRIHGNRGKLDPKFSPIPKVIIQVNHPTYVVQDEETHVSSQVHVADLRPILIA</sequence>
<dbReference type="FunFam" id="3.30.70.270:FF:000020">
    <property type="entry name" value="Transposon Tf2-6 polyprotein-like Protein"/>
    <property type="match status" value="1"/>
</dbReference>
<evidence type="ECO:0000259" key="9">
    <source>
        <dbReference type="PROSITE" id="PS50994"/>
    </source>
</evidence>
<dbReference type="CDD" id="cd09274">
    <property type="entry name" value="RNase_HI_RT_Ty3"/>
    <property type="match status" value="1"/>
</dbReference>
<dbReference type="SUPFAM" id="SSF53098">
    <property type="entry name" value="Ribonuclease H-like"/>
    <property type="match status" value="1"/>
</dbReference>
<dbReference type="InterPro" id="IPR012337">
    <property type="entry name" value="RNaseH-like_sf"/>
</dbReference>
<accession>A0A816N6N2</accession>
<dbReference type="GO" id="GO:0008233">
    <property type="term" value="F:peptidase activity"/>
    <property type="evidence" value="ECO:0007669"/>
    <property type="project" value="UniProtKB-KW"/>
</dbReference>
<evidence type="ECO:0000256" key="4">
    <source>
        <dbReference type="ARBA" id="ARBA00022722"/>
    </source>
</evidence>
<dbReference type="GO" id="GO:0004519">
    <property type="term" value="F:endonuclease activity"/>
    <property type="evidence" value="ECO:0007669"/>
    <property type="project" value="UniProtKB-KW"/>
</dbReference>
<comment type="caution">
    <text evidence="10">The sequence shown here is derived from an EMBL/GenBank/DDBJ whole genome shotgun (WGS) entry which is preliminary data.</text>
</comment>
<keyword evidence="2" id="KW-0808">Transferase</keyword>
<protein>
    <submittedName>
        <fullName evidence="10">Uncharacterized protein</fullName>
    </submittedName>
</protein>
<gene>
    <name evidence="10" type="ORF">MBJ925_LOCUS9929</name>
</gene>
<evidence type="ECO:0000256" key="5">
    <source>
        <dbReference type="ARBA" id="ARBA00022759"/>
    </source>
</evidence>
<dbReference type="InterPro" id="IPR041588">
    <property type="entry name" value="Integrase_H2C2"/>
</dbReference>
<dbReference type="PANTHER" id="PTHR37984:SF5">
    <property type="entry name" value="PROTEIN NYNRIN-LIKE"/>
    <property type="match status" value="1"/>
</dbReference>
<keyword evidence="1" id="KW-0645">Protease</keyword>
<dbReference type="Pfam" id="PF00078">
    <property type="entry name" value="RVT_1"/>
    <property type="match status" value="1"/>
</dbReference>
<dbReference type="InterPro" id="IPR043502">
    <property type="entry name" value="DNA/RNA_pol_sf"/>
</dbReference>
<dbReference type="FunFam" id="3.10.10.10:FF:000007">
    <property type="entry name" value="Retrovirus-related Pol polyprotein from transposon 17.6-like Protein"/>
    <property type="match status" value="1"/>
</dbReference>
<dbReference type="PANTHER" id="PTHR37984">
    <property type="entry name" value="PROTEIN CBG26694"/>
    <property type="match status" value="1"/>
</dbReference>
<evidence type="ECO:0000256" key="1">
    <source>
        <dbReference type="ARBA" id="ARBA00022670"/>
    </source>
</evidence>
<dbReference type="Gene3D" id="3.30.70.270">
    <property type="match status" value="2"/>
</dbReference>
<evidence type="ECO:0000256" key="3">
    <source>
        <dbReference type="ARBA" id="ARBA00022695"/>
    </source>
</evidence>
<reference evidence="10" key="1">
    <citation type="submission" date="2021-02" db="EMBL/GenBank/DDBJ databases">
        <authorList>
            <person name="Nowell W R."/>
        </authorList>
    </citation>
    <scope>NUCLEOTIDE SEQUENCE</scope>
</reference>
<evidence type="ECO:0000313" key="11">
    <source>
        <dbReference type="Proteomes" id="UP000663824"/>
    </source>
</evidence>
<dbReference type="InterPro" id="IPR041373">
    <property type="entry name" value="RT_RNaseH"/>
</dbReference>
<dbReference type="InterPro" id="IPR050951">
    <property type="entry name" value="Retrovirus_Pol_polyprotein"/>
</dbReference>
<keyword evidence="7" id="KW-0695">RNA-directed DNA polymerase</keyword>
<dbReference type="InterPro" id="IPR043128">
    <property type="entry name" value="Rev_trsase/Diguanyl_cyclase"/>
</dbReference>
<dbReference type="SUPFAM" id="SSF56672">
    <property type="entry name" value="DNA/RNA polymerases"/>
    <property type="match status" value="1"/>
</dbReference>
<dbReference type="InterPro" id="IPR005162">
    <property type="entry name" value="Retrotrans_gag_dom"/>
</dbReference>
<evidence type="ECO:0000259" key="8">
    <source>
        <dbReference type="PROSITE" id="PS50878"/>
    </source>
</evidence>
<evidence type="ECO:0000256" key="6">
    <source>
        <dbReference type="ARBA" id="ARBA00022801"/>
    </source>
</evidence>
<dbReference type="CDD" id="cd01647">
    <property type="entry name" value="RT_LTR"/>
    <property type="match status" value="1"/>
</dbReference>
<keyword evidence="3" id="KW-0548">Nucleotidyltransferase</keyword>
<dbReference type="GO" id="GO:0003676">
    <property type="term" value="F:nucleic acid binding"/>
    <property type="evidence" value="ECO:0007669"/>
    <property type="project" value="InterPro"/>
</dbReference>
<dbReference type="Pfam" id="PF00665">
    <property type="entry name" value="rve"/>
    <property type="match status" value="1"/>
</dbReference>
<keyword evidence="5" id="KW-0255">Endonuclease</keyword>
<keyword evidence="6" id="KW-0378">Hydrolase</keyword>
<dbReference type="Pfam" id="PF03732">
    <property type="entry name" value="Retrotrans_gag"/>
    <property type="match status" value="1"/>
</dbReference>
<evidence type="ECO:0000313" key="10">
    <source>
        <dbReference type="EMBL" id="CAF2031013.1"/>
    </source>
</evidence>
<keyword evidence="4" id="KW-0540">Nuclease</keyword>
<dbReference type="GO" id="GO:0015074">
    <property type="term" value="P:DNA integration"/>
    <property type="evidence" value="ECO:0007669"/>
    <property type="project" value="InterPro"/>
</dbReference>
<dbReference type="PROSITE" id="PS50994">
    <property type="entry name" value="INTEGRASE"/>
    <property type="match status" value="1"/>
</dbReference>
<dbReference type="Pfam" id="PF17921">
    <property type="entry name" value="Integrase_H2C2"/>
    <property type="match status" value="1"/>
</dbReference>
<evidence type="ECO:0000256" key="2">
    <source>
        <dbReference type="ARBA" id="ARBA00022679"/>
    </source>
</evidence>
<evidence type="ECO:0000256" key="7">
    <source>
        <dbReference type="ARBA" id="ARBA00022918"/>
    </source>
</evidence>
<dbReference type="Proteomes" id="UP000663824">
    <property type="component" value="Unassembled WGS sequence"/>
</dbReference>
<name>A0A816N6N2_9BILA</name>
<dbReference type="Gene3D" id="3.30.420.10">
    <property type="entry name" value="Ribonuclease H-like superfamily/Ribonuclease H"/>
    <property type="match status" value="1"/>
</dbReference>
<dbReference type="EMBL" id="CAJNRE010003955">
    <property type="protein sequence ID" value="CAF2031013.1"/>
    <property type="molecule type" value="Genomic_DNA"/>
</dbReference>
<dbReference type="FunFam" id="3.30.420.10:FF:000032">
    <property type="entry name" value="Retrovirus-related Pol polyprotein from transposon 297-like Protein"/>
    <property type="match status" value="1"/>
</dbReference>
<dbReference type="Pfam" id="PF17917">
    <property type="entry name" value="RT_RNaseH"/>
    <property type="match status" value="1"/>
</dbReference>
<feature type="domain" description="Reverse transcriptase" evidence="8">
    <location>
        <begin position="180"/>
        <end position="359"/>
    </location>
</feature>
<dbReference type="InterPro" id="IPR000477">
    <property type="entry name" value="RT_dom"/>
</dbReference>
<dbReference type="PROSITE" id="PS50878">
    <property type="entry name" value="RT_POL"/>
    <property type="match status" value="1"/>
</dbReference>
<organism evidence="10 11">
    <name type="scientific">Rotaria magnacalcarata</name>
    <dbReference type="NCBI Taxonomy" id="392030"/>
    <lineage>
        <taxon>Eukaryota</taxon>
        <taxon>Metazoa</taxon>
        <taxon>Spiralia</taxon>
        <taxon>Gnathifera</taxon>
        <taxon>Rotifera</taxon>
        <taxon>Eurotatoria</taxon>
        <taxon>Bdelloidea</taxon>
        <taxon>Philodinida</taxon>
        <taxon>Philodinidae</taxon>
        <taxon>Rotaria</taxon>
    </lineage>
</organism>
<dbReference type="GO" id="GO:0006508">
    <property type="term" value="P:proteolysis"/>
    <property type="evidence" value="ECO:0007669"/>
    <property type="project" value="UniProtKB-KW"/>
</dbReference>
<dbReference type="Gene3D" id="1.10.340.70">
    <property type="match status" value="1"/>
</dbReference>
<proteinExistence type="predicted"/>